<evidence type="ECO:0000256" key="1">
    <source>
        <dbReference type="ARBA" id="ARBA00005336"/>
    </source>
</evidence>
<dbReference type="InterPro" id="IPR013783">
    <property type="entry name" value="Ig-like_fold"/>
</dbReference>
<feature type="domain" description="Fibronectin type III-like" evidence="3">
    <location>
        <begin position="635"/>
        <end position="710"/>
    </location>
</feature>
<dbReference type="AlphaFoldDB" id="A0A5N8V3W2"/>
<dbReference type="InterPro" id="IPR036962">
    <property type="entry name" value="Glyco_hydro_3_N_sf"/>
</dbReference>
<dbReference type="PANTHER" id="PTHR42715">
    <property type="entry name" value="BETA-GLUCOSIDASE"/>
    <property type="match status" value="1"/>
</dbReference>
<dbReference type="Pfam" id="PF01915">
    <property type="entry name" value="Glyco_hydro_3_C"/>
    <property type="match status" value="1"/>
</dbReference>
<evidence type="ECO:0000259" key="3">
    <source>
        <dbReference type="SMART" id="SM01217"/>
    </source>
</evidence>
<protein>
    <submittedName>
        <fullName evidence="4">Glycosyl hydrolase</fullName>
    </submittedName>
</protein>
<keyword evidence="5" id="KW-1185">Reference proteome</keyword>
<gene>
    <name evidence="4" type="ORF">FNH09_00325</name>
</gene>
<dbReference type="Gene3D" id="2.60.40.10">
    <property type="entry name" value="Immunoglobulins"/>
    <property type="match status" value="1"/>
</dbReference>
<comment type="caution">
    <text evidence="4">The sequence shown here is derived from an EMBL/GenBank/DDBJ whole genome shotgun (WGS) entry which is preliminary data.</text>
</comment>
<dbReference type="Gene3D" id="3.20.20.300">
    <property type="entry name" value="Glycoside hydrolase, family 3, N-terminal domain"/>
    <property type="match status" value="1"/>
</dbReference>
<dbReference type="SUPFAM" id="SSF52279">
    <property type="entry name" value="Beta-D-glucan exohydrolase, C-terminal domain"/>
    <property type="match status" value="1"/>
</dbReference>
<sequence length="723" mass="76467">MGPTTVVAASADSGSAADCSAVPWMDTHKSADQRARALLAASTRHQEYRWLVEQPANSPAQTTFSGVTYPVQVACTPTVVYTDGPEGVRAGEGVTTFPAQISLAAGFNEDTAYAKGAAEGSEAFDKGKNVILGPGVGAGRTPLAGRTPEYFGEDPVVNGVLAGAQTRGIQSNADKPVLADLKHYVANEQETDRQTSSSDVDERTLKEIYELPYGIALKEGKAESVMCSYNQVNGVYACENPLLRNSLKGELGLDGYVMSDFGSVHSTAASLKAGLDQELNRPIYFTPDKLDAALAAGEIAQKDVDDAAFRVVRSYIRGGLFDHPLPSQPVTDASTPAHKALARQIAEEGSVLLKNSGDTLPLGNRHKRIAVIGSVASNTPAGGLNAKQLCSLPLNFSGTASGRNTMACEDMVAPLDSIRERAAAAGAEVVYDDGSDPARAAQVAAGADATIVFGYKQVGEFSDPKDLSLDAGGDALIDAVAGKGRSTVVVLETGTATTMPWLSKVDSVLETWYPGEQAGPAVAGLLFGDVDPSGKLPLTFPKSESQQPAHTPEQYPGVKAAGQSIRQVDYSEGMKVGYRYYRAENQKPLFSFGYGLSYTSFELSGLKVFTSGGAGKDGLRVQFKVTNTGKRAGTEVPQVYLELPAGADEPSARLVGWERVTLKAGRSRTVTIHLTADQLDEQHLTQYWDTSRHAWRTPSGTFTAHVGTSSDTALAAKFTLDKH</sequence>
<dbReference type="InterPro" id="IPR050288">
    <property type="entry name" value="Cellulose_deg_GH3"/>
</dbReference>
<evidence type="ECO:0000313" key="4">
    <source>
        <dbReference type="EMBL" id="MPY29837.1"/>
    </source>
</evidence>
<dbReference type="InterPro" id="IPR017853">
    <property type="entry name" value="GH"/>
</dbReference>
<accession>A0A5N8V3W2</accession>
<dbReference type="GO" id="GO:0005975">
    <property type="term" value="P:carbohydrate metabolic process"/>
    <property type="evidence" value="ECO:0007669"/>
    <property type="project" value="InterPro"/>
</dbReference>
<reference evidence="4 5" key="1">
    <citation type="submission" date="2019-07" db="EMBL/GenBank/DDBJ databases">
        <title>New species of Amycolatopsis and Streptomyces.</title>
        <authorList>
            <person name="Duangmal K."/>
            <person name="Teo W.F.A."/>
            <person name="Lipun K."/>
        </authorList>
    </citation>
    <scope>NUCLEOTIDE SEQUENCE [LARGE SCALE GENOMIC DNA]</scope>
    <source>
        <strain evidence="4 5">NBRC 109810</strain>
    </source>
</reference>
<comment type="similarity">
    <text evidence="1">Belongs to the glycosyl hydrolase 3 family.</text>
</comment>
<dbReference type="InterPro" id="IPR026891">
    <property type="entry name" value="Fn3-like"/>
</dbReference>
<dbReference type="GO" id="GO:0004553">
    <property type="term" value="F:hydrolase activity, hydrolyzing O-glycosyl compounds"/>
    <property type="evidence" value="ECO:0007669"/>
    <property type="project" value="InterPro"/>
</dbReference>
<evidence type="ECO:0000313" key="5">
    <source>
        <dbReference type="Proteomes" id="UP000325849"/>
    </source>
</evidence>
<dbReference type="Pfam" id="PF00933">
    <property type="entry name" value="Glyco_hydro_3"/>
    <property type="match status" value="1"/>
</dbReference>
<dbReference type="Pfam" id="PF14310">
    <property type="entry name" value="Fn3-like"/>
    <property type="match status" value="1"/>
</dbReference>
<dbReference type="PRINTS" id="PR00133">
    <property type="entry name" value="GLHYDRLASE3"/>
</dbReference>
<dbReference type="SMART" id="SM01217">
    <property type="entry name" value="Fn3_like"/>
    <property type="match status" value="1"/>
</dbReference>
<dbReference type="InterPro" id="IPR002772">
    <property type="entry name" value="Glyco_hydro_3_C"/>
</dbReference>
<name>A0A5N8V3W2_9ACTN</name>
<proteinExistence type="inferred from homology"/>
<organism evidence="4 5">
    <name type="scientific">Streptomyces adustus</name>
    <dbReference type="NCBI Taxonomy" id="1609272"/>
    <lineage>
        <taxon>Bacteria</taxon>
        <taxon>Bacillati</taxon>
        <taxon>Actinomycetota</taxon>
        <taxon>Actinomycetes</taxon>
        <taxon>Kitasatosporales</taxon>
        <taxon>Streptomycetaceae</taxon>
        <taxon>Streptomyces</taxon>
    </lineage>
</organism>
<dbReference type="EMBL" id="VJZD01000001">
    <property type="protein sequence ID" value="MPY29837.1"/>
    <property type="molecule type" value="Genomic_DNA"/>
</dbReference>
<dbReference type="SUPFAM" id="SSF51445">
    <property type="entry name" value="(Trans)glycosidases"/>
    <property type="match status" value="1"/>
</dbReference>
<dbReference type="PANTHER" id="PTHR42715:SF10">
    <property type="entry name" value="BETA-GLUCOSIDASE"/>
    <property type="match status" value="1"/>
</dbReference>
<dbReference type="OrthoDB" id="9803863at2"/>
<dbReference type="InterPro" id="IPR001764">
    <property type="entry name" value="Glyco_hydro_3_N"/>
</dbReference>
<dbReference type="Proteomes" id="UP000325849">
    <property type="component" value="Unassembled WGS sequence"/>
</dbReference>
<evidence type="ECO:0000256" key="2">
    <source>
        <dbReference type="ARBA" id="ARBA00022801"/>
    </source>
</evidence>
<dbReference type="Gene3D" id="3.40.50.1700">
    <property type="entry name" value="Glycoside hydrolase family 3 C-terminal domain"/>
    <property type="match status" value="1"/>
</dbReference>
<keyword evidence="2 4" id="KW-0378">Hydrolase</keyword>
<dbReference type="InterPro" id="IPR036881">
    <property type="entry name" value="Glyco_hydro_3_C_sf"/>
</dbReference>